<dbReference type="Proteomes" id="UP001303115">
    <property type="component" value="Unassembled WGS sequence"/>
</dbReference>
<comment type="caution">
    <text evidence="2">The sequence shown here is derived from an EMBL/GenBank/DDBJ whole genome shotgun (WGS) entry which is preliminary data.</text>
</comment>
<organism evidence="2 3">
    <name type="scientific">Parachaetomium inaequale</name>
    <dbReference type="NCBI Taxonomy" id="2588326"/>
    <lineage>
        <taxon>Eukaryota</taxon>
        <taxon>Fungi</taxon>
        <taxon>Dikarya</taxon>
        <taxon>Ascomycota</taxon>
        <taxon>Pezizomycotina</taxon>
        <taxon>Sordariomycetes</taxon>
        <taxon>Sordariomycetidae</taxon>
        <taxon>Sordariales</taxon>
        <taxon>Chaetomiaceae</taxon>
        <taxon>Parachaetomium</taxon>
    </lineage>
</organism>
<feature type="signal peptide" evidence="1">
    <location>
        <begin position="1"/>
        <end position="22"/>
    </location>
</feature>
<evidence type="ECO:0000313" key="3">
    <source>
        <dbReference type="Proteomes" id="UP001303115"/>
    </source>
</evidence>
<evidence type="ECO:0008006" key="4">
    <source>
        <dbReference type="Google" id="ProtNLM"/>
    </source>
</evidence>
<accession>A0AAN6PL34</accession>
<sequence>MHLSLTTFLLISLTSLTSLTTALPTTTPFNLNLLTPKTTCTRLRPPSTPRLNLLNRPDLSLTTTQTLTFTLPPSAPGPCTLRAVFPPHWEIIDTRLQSGGEPLSVNVYAIDGPAAGALVGSVRFADKDRKEWAERVVVVNSFACRERMAYRFELAGVGEVGFVNGFDAGLGVEGGVEMVYGC</sequence>
<dbReference type="EMBL" id="MU854332">
    <property type="protein sequence ID" value="KAK4043023.1"/>
    <property type="molecule type" value="Genomic_DNA"/>
</dbReference>
<feature type="chain" id="PRO_5042975788" description="Ubiquitin 3 binding protein But2 C-terminal domain-containing protein" evidence="1">
    <location>
        <begin position="23"/>
        <end position="182"/>
    </location>
</feature>
<dbReference type="AlphaFoldDB" id="A0AAN6PL34"/>
<name>A0AAN6PL34_9PEZI</name>
<evidence type="ECO:0000256" key="1">
    <source>
        <dbReference type="SAM" id="SignalP"/>
    </source>
</evidence>
<protein>
    <recommendedName>
        <fullName evidence="4">Ubiquitin 3 binding protein But2 C-terminal domain-containing protein</fullName>
    </recommendedName>
</protein>
<proteinExistence type="predicted"/>
<reference evidence="3" key="1">
    <citation type="journal article" date="2023" name="Mol. Phylogenet. Evol.">
        <title>Genome-scale phylogeny and comparative genomics of the fungal order Sordariales.</title>
        <authorList>
            <person name="Hensen N."/>
            <person name="Bonometti L."/>
            <person name="Westerberg I."/>
            <person name="Brannstrom I.O."/>
            <person name="Guillou S."/>
            <person name="Cros-Aarteil S."/>
            <person name="Calhoun S."/>
            <person name="Haridas S."/>
            <person name="Kuo A."/>
            <person name="Mondo S."/>
            <person name="Pangilinan J."/>
            <person name="Riley R."/>
            <person name="LaButti K."/>
            <person name="Andreopoulos B."/>
            <person name="Lipzen A."/>
            <person name="Chen C."/>
            <person name="Yan M."/>
            <person name="Daum C."/>
            <person name="Ng V."/>
            <person name="Clum A."/>
            <person name="Steindorff A."/>
            <person name="Ohm R.A."/>
            <person name="Martin F."/>
            <person name="Silar P."/>
            <person name="Natvig D.O."/>
            <person name="Lalanne C."/>
            <person name="Gautier V."/>
            <person name="Ament-Velasquez S.L."/>
            <person name="Kruys A."/>
            <person name="Hutchinson M.I."/>
            <person name="Powell A.J."/>
            <person name="Barry K."/>
            <person name="Miller A.N."/>
            <person name="Grigoriev I.V."/>
            <person name="Debuchy R."/>
            <person name="Gladieux P."/>
            <person name="Hiltunen Thoren M."/>
            <person name="Johannesson H."/>
        </authorList>
    </citation>
    <scope>NUCLEOTIDE SEQUENCE [LARGE SCALE GENOMIC DNA]</scope>
    <source>
        <strain evidence="3">CBS 284.82</strain>
    </source>
</reference>
<evidence type="ECO:0000313" key="2">
    <source>
        <dbReference type="EMBL" id="KAK4043023.1"/>
    </source>
</evidence>
<keyword evidence="3" id="KW-1185">Reference proteome</keyword>
<gene>
    <name evidence="2" type="ORF">C8A01DRAFT_32812</name>
</gene>
<keyword evidence="1" id="KW-0732">Signal</keyword>